<evidence type="ECO:0000259" key="3">
    <source>
        <dbReference type="Pfam" id="PF06452"/>
    </source>
</evidence>
<evidence type="ECO:0000313" key="5">
    <source>
        <dbReference type="Proteomes" id="UP001234178"/>
    </source>
</evidence>
<accession>A0ABR0B900</accession>
<feature type="compositionally biased region" description="Low complexity" evidence="1">
    <location>
        <begin position="457"/>
        <end position="477"/>
    </location>
</feature>
<feature type="domain" description="Carbohydrate-binding" evidence="3">
    <location>
        <begin position="247"/>
        <end position="383"/>
    </location>
</feature>
<dbReference type="PROSITE" id="PS51257">
    <property type="entry name" value="PROKAR_LIPOPROTEIN"/>
    <property type="match status" value="1"/>
</dbReference>
<dbReference type="InterPro" id="IPR010502">
    <property type="entry name" value="Carb-bd_dom_fam9"/>
</dbReference>
<feature type="signal peptide" evidence="2">
    <location>
        <begin position="1"/>
        <end position="24"/>
    </location>
</feature>
<evidence type="ECO:0000313" key="4">
    <source>
        <dbReference type="EMBL" id="KAK4045067.1"/>
    </source>
</evidence>
<reference evidence="4 5" key="1">
    <citation type="journal article" date="2023" name="Nucleic Acids Res.">
        <title>The hologenome of Daphnia magna reveals possible DNA methylation and microbiome-mediated evolution of the host genome.</title>
        <authorList>
            <person name="Chaturvedi A."/>
            <person name="Li X."/>
            <person name="Dhandapani V."/>
            <person name="Marshall H."/>
            <person name="Kissane S."/>
            <person name="Cuenca-Cambronero M."/>
            <person name="Asole G."/>
            <person name="Calvet F."/>
            <person name="Ruiz-Romero M."/>
            <person name="Marangio P."/>
            <person name="Guigo R."/>
            <person name="Rago D."/>
            <person name="Mirbahai L."/>
            <person name="Eastwood N."/>
            <person name="Colbourne J.K."/>
            <person name="Zhou J."/>
            <person name="Mallon E."/>
            <person name="Orsini L."/>
        </authorList>
    </citation>
    <scope>NUCLEOTIDE SEQUENCE [LARGE SCALE GENOMIC DNA]</scope>
    <source>
        <strain evidence="4">LRV0_1</strain>
    </source>
</reference>
<comment type="caution">
    <text evidence="4">The sequence shown here is derived from an EMBL/GenBank/DDBJ whole genome shotgun (WGS) entry which is preliminary data.</text>
</comment>
<feature type="compositionally biased region" description="Basic residues" evidence="1">
    <location>
        <begin position="214"/>
        <end position="224"/>
    </location>
</feature>
<feature type="region of interest" description="Disordered" evidence="1">
    <location>
        <begin position="195"/>
        <end position="244"/>
    </location>
</feature>
<feature type="region of interest" description="Disordered" evidence="1">
    <location>
        <begin position="436"/>
        <end position="484"/>
    </location>
</feature>
<gene>
    <name evidence="4" type="ORF">OUZ56_032475</name>
</gene>
<dbReference type="Proteomes" id="UP001234178">
    <property type="component" value="Unassembled WGS sequence"/>
</dbReference>
<evidence type="ECO:0000256" key="2">
    <source>
        <dbReference type="SAM" id="SignalP"/>
    </source>
</evidence>
<dbReference type="EMBL" id="JAOYFB010000041">
    <property type="protein sequence ID" value="KAK4045067.1"/>
    <property type="molecule type" value="Genomic_DNA"/>
</dbReference>
<dbReference type="Pfam" id="PF06452">
    <property type="entry name" value="CBM9_1"/>
    <property type="match status" value="1"/>
</dbReference>
<sequence length="484" mass="53526">MNKRFFFTLAPLAVILTLSGCVGSNKGLSDDDKERLQPYVVDVAPADITQLDGNFENKLRIIGYKLDRAVATPGSTVKVTLYWKCEEKLDDGWMLFTHVDDPVSNQVTNFDWGSAIREQKGDRQILGPDRWEKGKVYVDEIDMRIPDWGPGMGPELRIMTGIWRKDDRLRVLSGANDGDNRAILFTLKTGRTPTKVEESVSNCPPARKSSLTARRTRRRGRWRRRPEFSSTCRPGAEQGLPGERRGKITWDDANMYVLFEVKDPTVTGGFNDPKAQPTKFTVTGLPKLWTEDTVEIMTDPDGDGDNVDYYELQINPQNKVFHSQFDARQKPEGGENGPFGHEDWAPKLKSAVVVKGTLDKPEDKDEGYTVETAIPWSAFAKAKNHPPRNGDTWRMNFYAMEKNSGVSWSPILKKGNFHYAPRFGKVEWFDPAAKVETPDAGVGDAGAASTGAGGSDAGKPGTAASSAPSGSAPSPKKGTLRLPT</sequence>
<dbReference type="Gene3D" id="2.60.40.1190">
    <property type="match status" value="1"/>
</dbReference>
<dbReference type="CDD" id="cd09620">
    <property type="entry name" value="CBM9_like_3"/>
    <property type="match status" value="1"/>
</dbReference>
<evidence type="ECO:0000256" key="1">
    <source>
        <dbReference type="SAM" id="MobiDB-lite"/>
    </source>
</evidence>
<name>A0ABR0B900_9CRUS</name>
<protein>
    <recommendedName>
        <fullName evidence="3">Carbohydrate-binding domain-containing protein</fullName>
    </recommendedName>
</protein>
<keyword evidence="2" id="KW-0732">Signal</keyword>
<dbReference type="SUPFAM" id="SSF49344">
    <property type="entry name" value="CBD9-like"/>
    <property type="match status" value="1"/>
</dbReference>
<feature type="compositionally biased region" description="Low complexity" evidence="1">
    <location>
        <begin position="439"/>
        <end position="450"/>
    </location>
</feature>
<feature type="chain" id="PRO_5045318203" description="Carbohydrate-binding domain-containing protein" evidence="2">
    <location>
        <begin position="25"/>
        <end position="484"/>
    </location>
</feature>
<organism evidence="4 5">
    <name type="scientific">Daphnia magna</name>
    <dbReference type="NCBI Taxonomy" id="35525"/>
    <lineage>
        <taxon>Eukaryota</taxon>
        <taxon>Metazoa</taxon>
        <taxon>Ecdysozoa</taxon>
        <taxon>Arthropoda</taxon>
        <taxon>Crustacea</taxon>
        <taxon>Branchiopoda</taxon>
        <taxon>Diplostraca</taxon>
        <taxon>Cladocera</taxon>
        <taxon>Anomopoda</taxon>
        <taxon>Daphniidae</taxon>
        <taxon>Daphnia</taxon>
    </lineage>
</organism>
<proteinExistence type="predicted"/>
<keyword evidence="5" id="KW-1185">Reference proteome</keyword>